<dbReference type="EMBL" id="CP002637">
    <property type="protein sequence ID" value="AEC00501.1"/>
    <property type="molecule type" value="Genomic_DNA"/>
</dbReference>
<dbReference type="Pfam" id="PF01926">
    <property type="entry name" value="MMR_HSR1"/>
    <property type="match status" value="1"/>
</dbReference>
<evidence type="ECO:0000256" key="1">
    <source>
        <dbReference type="SAM" id="Coils"/>
    </source>
</evidence>
<organism evidence="4 5">
    <name type="scientific">Selenomonas sputigena (strain ATCC 35185 / DSM 20758 / CCUG 44933 / VPI D19B-28)</name>
    <dbReference type="NCBI Taxonomy" id="546271"/>
    <lineage>
        <taxon>Bacteria</taxon>
        <taxon>Bacillati</taxon>
        <taxon>Bacillota</taxon>
        <taxon>Negativicutes</taxon>
        <taxon>Selenomonadales</taxon>
        <taxon>Selenomonadaceae</taxon>
        <taxon>Selenomonas</taxon>
    </lineage>
</organism>
<evidence type="ECO:0000313" key="5">
    <source>
        <dbReference type="Proteomes" id="UP000003505"/>
    </source>
</evidence>
<accession>C9LT66</accession>
<dbReference type="eggNOG" id="COG0699">
    <property type="taxonomic scope" value="Bacteria"/>
</dbReference>
<dbReference type="STRING" id="546271.Selsp_1544"/>
<sequence>MGRGWGFMENIQKIVEDLSAMRQDMIAASERIYIVNAGRMNHGKSSLLNSILGREAFRVADIRETRVNQEELYKDDVFLVDTPGLDADETDDQEAFSVYKKANFIIFVHNPKIGEFHRSELQNIGRMAKTVGEDYFWRHFAFVLTFQEEFEEEELSVIGQSMKAAIKEEFQTDGIPLFIVSNVRYERSQQESDARKKQAFLERSGIPQLREFLQEHLAVWRDENLALQGARFEMCKAKAIDRLAKERDEITDALRQNHVDFQEKTAAIERAFHQAYSNIINYKTQLEDEEATVAQLEQEVWQLQAQRKQEREDWG</sequence>
<dbReference type="KEGG" id="ssg:Selsp_1544"/>
<evidence type="ECO:0000313" key="3">
    <source>
        <dbReference type="EMBL" id="AEC00501.1"/>
    </source>
</evidence>
<dbReference type="Gene3D" id="3.40.50.300">
    <property type="entry name" value="P-loop containing nucleotide triphosphate hydrolases"/>
    <property type="match status" value="1"/>
</dbReference>
<dbReference type="GO" id="GO:0005525">
    <property type="term" value="F:GTP binding"/>
    <property type="evidence" value="ECO:0007669"/>
    <property type="project" value="InterPro"/>
</dbReference>
<dbReference type="OrthoDB" id="5477114at2"/>
<dbReference type="HOGENOM" id="CLU_882483_0_0_9"/>
<dbReference type="Proteomes" id="UP000003505">
    <property type="component" value="Unassembled WGS sequence"/>
</dbReference>
<name>C9LT66_SELS3</name>
<evidence type="ECO:0000313" key="4">
    <source>
        <dbReference type="EMBL" id="EEX77912.1"/>
    </source>
</evidence>
<dbReference type="InterPro" id="IPR006073">
    <property type="entry name" value="GTP-bd"/>
</dbReference>
<reference evidence="3 6" key="2">
    <citation type="submission" date="2011-04" db="EMBL/GenBank/DDBJ databases">
        <title>The complete genome of Selenomonas sputigena DSM 20758.</title>
        <authorList>
            <consortium name="US DOE Joint Genome Institute (JGI-PGF)"/>
            <person name="Lucas S."/>
            <person name="Copeland A."/>
            <person name="Lapidus A."/>
            <person name="Bruce D."/>
            <person name="Goodwin L."/>
            <person name="Pitluck S."/>
            <person name="Peters L."/>
            <person name="Kyrpides N."/>
            <person name="Mavromatis K."/>
            <person name="Ivanova N."/>
            <person name="Ovchinnikova G."/>
            <person name="Teshima H."/>
            <person name="Detter J.C."/>
            <person name="Tapia R."/>
            <person name="Han C."/>
            <person name="Land M."/>
            <person name="Hauser L."/>
            <person name="Markowitz V."/>
            <person name="Cheng J.-F."/>
            <person name="Hugenholtz P."/>
            <person name="Woyke T."/>
            <person name="Wu D."/>
            <person name="Gronow S."/>
            <person name="Wellnitz S."/>
            <person name="Schneider S."/>
            <person name="Klenk H.-P."/>
            <person name="Eisen J.A."/>
        </authorList>
    </citation>
    <scope>NUCLEOTIDE SEQUENCE [LARGE SCALE GENOMIC DNA]</scope>
    <source>
        <strain evidence="3">ATCC 35185</strain>
        <strain evidence="6">ATCC 35185 / DSM 20758 / VPI D19B-28</strain>
    </source>
</reference>
<dbReference type="EMBL" id="ACKP02000012">
    <property type="protein sequence ID" value="EEX77912.1"/>
    <property type="molecule type" value="Genomic_DNA"/>
</dbReference>
<dbReference type="InterPro" id="IPR027417">
    <property type="entry name" value="P-loop_NTPase"/>
</dbReference>
<reference evidence="4 5" key="1">
    <citation type="submission" date="2009-09" db="EMBL/GenBank/DDBJ databases">
        <authorList>
            <person name="Weinstock G."/>
            <person name="Sodergren E."/>
            <person name="Clifton S."/>
            <person name="Fulton L."/>
            <person name="Fulton B."/>
            <person name="Courtney L."/>
            <person name="Fronick C."/>
            <person name="Harrison M."/>
            <person name="Strong C."/>
            <person name="Farmer C."/>
            <person name="Delahaunty K."/>
            <person name="Markovic C."/>
            <person name="Hall O."/>
            <person name="Minx P."/>
            <person name="Tomlinson C."/>
            <person name="Mitreva M."/>
            <person name="Nelson J."/>
            <person name="Hou S."/>
            <person name="Wollam A."/>
            <person name="Pepin K.H."/>
            <person name="Johnson M."/>
            <person name="Bhonagiri V."/>
            <person name="Nash W.E."/>
            <person name="Warren W."/>
            <person name="Chinwalla A."/>
            <person name="Mardis E.R."/>
            <person name="Wilson R.K."/>
        </authorList>
    </citation>
    <scope>NUCLEOTIDE SEQUENCE [LARGE SCALE GENOMIC DNA]</scope>
    <source>
        <strain evidence="4">ATCC 35185</strain>
        <strain evidence="5">ATCC 35185 / DSM 20758 / VPI D19B-28</strain>
    </source>
</reference>
<feature type="domain" description="G" evidence="2">
    <location>
        <begin position="36"/>
        <end position="123"/>
    </location>
</feature>
<evidence type="ECO:0000259" key="2">
    <source>
        <dbReference type="Pfam" id="PF01926"/>
    </source>
</evidence>
<evidence type="ECO:0000313" key="6">
    <source>
        <dbReference type="Proteomes" id="UP000011124"/>
    </source>
</evidence>
<protein>
    <submittedName>
        <fullName evidence="3">AIG1 domain-containing protein</fullName>
    </submittedName>
</protein>
<feature type="coiled-coil region" evidence="1">
    <location>
        <begin position="236"/>
        <end position="313"/>
    </location>
</feature>
<dbReference type="SUPFAM" id="SSF52540">
    <property type="entry name" value="P-loop containing nucleoside triphosphate hydrolases"/>
    <property type="match status" value="1"/>
</dbReference>
<dbReference type="Proteomes" id="UP000011124">
    <property type="component" value="Chromosome"/>
</dbReference>
<keyword evidence="6" id="KW-1185">Reference proteome</keyword>
<keyword evidence="1" id="KW-0175">Coiled coil</keyword>
<dbReference type="AlphaFoldDB" id="C9LT66"/>
<proteinExistence type="predicted"/>
<gene>
    <name evidence="3" type="ordered locus">Selsp_1544</name>
    <name evidence="4" type="ORF">SELSPUOL_00646</name>
</gene>